<evidence type="ECO:0000313" key="1">
    <source>
        <dbReference type="EMBL" id="MBB6132900.1"/>
    </source>
</evidence>
<dbReference type="InterPro" id="IPR002763">
    <property type="entry name" value="DUF72"/>
</dbReference>
<dbReference type="PANTHER" id="PTHR30348">
    <property type="entry name" value="UNCHARACTERIZED PROTEIN YECE"/>
    <property type="match status" value="1"/>
</dbReference>
<dbReference type="AlphaFoldDB" id="A0A7W9WY09"/>
<dbReference type="PANTHER" id="PTHR30348:SF14">
    <property type="entry name" value="BLR8050 PROTEIN"/>
    <property type="match status" value="1"/>
</dbReference>
<protein>
    <submittedName>
        <fullName evidence="1">Uncharacterized protein YecE (DUF72 family)</fullName>
    </submittedName>
</protein>
<dbReference type="EMBL" id="JACHBX010000001">
    <property type="protein sequence ID" value="MBB6132900.1"/>
    <property type="molecule type" value="Genomic_DNA"/>
</dbReference>
<proteinExistence type="predicted"/>
<dbReference type="Proteomes" id="UP000540787">
    <property type="component" value="Unassembled WGS sequence"/>
</dbReference>
<organism evidence="1 2">
    <name type="scientific">Massilia aurea</name>
    <dbReference type="NCBI Taxonomy" id="373040"/>
    <lineage>
        <taxon>Bacteria</taxon>
        <taxon>Pseudomonadati</taxon>
        <taxon>Pseudomonadota</taxon>
        <taxon>Betaproteobacteria</taxon>
        <taxon>Burkholderiales</taxon>
        <taxon>Oxalobacteraceae</taxon>
        <taxon>Telluria group</taxon>
        <taxon>Massilia</taxon>
    </lineage>
</organism>
<dbReference type="Pfam" id="PF01904">
    <property type="entry name" value="DUF72"/>
    <property type="match status" value="1"/>
</dbReference>
<dbReference type="SUPFAM" id="SSF117396">
    <property type="entry name" value="TM1631-like"/>
    <property type="match status" value="1"/>
</dbReference>
<comment type="caution">
    <text evidence="1">The sequence shown here is derived from an EMBL/GenBank/DDBJ whole genome shotgun (WGS) entry which is preliminary data.</text>
</comment>
<gene>
    <name evidence="1" type="ORF">HD842_001011</name>
</gene>
<dbReference type="Gene3D" id="3.20.20.410">
    <property type="entry name" value="Protein of unknown function UPF0759"/>
    <property type="match status" value="1"/>
</dbReference>
<evidence type="ECO:0000313" key="2">
    <source>
        <dbReference type="Proteomes" id="UP000540787"/>
    </source>
</evidence>
<sequence>MPEQNMLGRLLVGCAGWSLGSKDFAAFPAEGSHLERYAAVFPAVEINSSFYRPHKPETYVRWAASVPEHFRFAVKVPRAITHDARLRDVDALLDRFQGEAGMLGDKLGCLLVQLPPRFGFDDVLAHAFFGQVRERFGCSIAFEARHASWFSESATATLRECGIVRVIADPAAGQPGEHQPTSDTHVYVRLHGAPRIYYSAYPGDEIARWRSRIDREVTAGRTVWCIFDNTAEGAAVPNALELMRHEVAPLGDLGGVESASPNVTAPSE</sequence>
<dbReference type="InterPro" id="IPR036520">
    <property type="entry name" value="UPF0759_sf"/>
</dbReference>
<reference evidence="1 2" key="1">
    <citation type="submission" date="2020-08" db="EMBL/GenBank/DDBJ databases">
        <title>The Agave Microbiome: Exploring the role of microbial communities in plant adaptations to desert environments.</title>
        <authorList>
            <person name="Partida-Martinez L.P."/>
        </authorList>
    </citation>
    <scope>NUCLEOTIDE SEQUENCE [LARGE SCALE GENOMIC DNA]</scope>
    <source>
        <strain evidence="1 2">AT3.2</strain>
    </source>
</reference>
<name>A0A7W9WY09_9BURK</name>
<dbReference type="RefSeq" id="WP_229424598.1">
    <property type="nucleotide sequence ID" value="NZ_JACHBX010000001.1"/>
</dbReference>
<keyword evidence="2" id="KW-1185">Reference proteome</keyword>
<accession>A0A7W9WY09</accession>